<dbReference type="Proteomes" id="UP000600946">
    <property type="component" value="Unassembled WGS sequence"/>
</dbReference>
<dbReference type="EMBL" id="BMUU01000006">
    <property type="protein sequence ID" value="GGY41625.1"/>
    <property type="molecule type" value="Genomic_DNA"/>
</dbReference>
<feature type="compositionally biased region" description="Basic and acidic residues" evidence="1">
    <location>
        <begin position="28"/>
        <end position="51"/>
    </location>
</feature>
<evidence type="ECO:0000256" key="1">
    <source>
        <dbReference type="SAM" id="MobiDB-lite"/>
    </source>
</evidence>
<feature type="compositionally biased region" description="Low complexity" evidence="1">
    <location>
        <begin position="1"/>
        <end position="19"/>
    </location>
</feature>
<sequence>MPIAGQGRARGAARPAGVADTLRPMTSEPERSTDESTDVREARRAIEEYLRRTGTPARPGGSTGPDGQVDAAGSPETAKDGGRVDDRTAEAVARAAWDAVQDATPPPPDPAAGPAEKTEQSPELAELHRRAVAIAHGLQALGYHLDETLLPGPDMAAG</sequence>
<keyword evidence="3" id="KW-1185">Reference proteome</keyword>
<evidence type="ECO:0000313" key="3">
    <source>
        <dbReference type="Proteomes" id="UP000600946"/>
    </source>
</evidence>
<protein>
    <submittedName>
        <fullName evidence="2">Uncharacterized protein</fullName>
    </submittedName>
</protein>
<feature type="region of interest" description="Disordered" evidence="1">
    <location>
        <begin position="1"/>
        <end position="125"/>
    </location>
</feature>
<feature type="compositionally biased region" description="Low complexity" evidence="1">
    <location>
        <begin position="90"/>
        <end position="103"/>
    </location>
</feature>
<name>A0ABQ3AC05_9ACTN</name>
<comment type="caution">
    <text evidence="2">The sequence shown here is derived from an EMBL/GenBank/DDBJ whole genome shotgun (WGS) entry which is preliminary data.</text>
</comment>
<feature type="compositionally biased region" description="Basic and acidic residues" evidence="1">
    <location>
        <begin position="77"/>
        <end position="89"/>
    </location>
</feature>
<evidence type="ECO:0000313" key="2">
    <source>
        <dbReference type="EMBL" id="GGY41625.1"/>
    </source>
</evidence>
<accession>A0ABQ3AC05</accession>
<organism evidence="2 3">
    <name type="scientific">Streptomyces xanthochromogenes</name>
    <dbReference type="NCBI Taxonomy" id="67384"/>
    <lineage>
        <taxon>Bacteria</taxon>
        <taxon>Bacillati</taxon>
        <taxon>Actinomycetota</taxon>
        <taxon>Actinomycetes</taxon>
        <taxon>Kitasatosporales</taxon>
        <taxon>Streptomycetaceae</taxon>
        <taxon>Streptomyces</taxon>
    </lineage>
</organism>
<gene>
    <name evidence="2" type="ORF">GCM10010326_39700</name>
</gene>
<reference evidence="3" key="1">
    <citation type="journal article" date="2019" name="Int. J. Syst. Evol. Microbiol.">
        <title>The Global Catalogue of Microorganisms (GCM) 10K type strain sequencing project: providing services to taxonomists for standard genome sequencing and annotation.</title>
        <authorList>
            <consortium name="The Broad Institute Genomics Platform"/>
            <consortium name="The Broad Institute Genome Sequencing Center for Infectious Disease"/>
            <person name="Wu L."/>
            <person name="Ma J."/>
        </authorList>
    </citation>
    <scope>NUCLEOTIDE SEQUENCE [LARGE SCALE GENOMIC DNA]</scope>
    <source>
        <strain evidence="3">JCM 4594</strain>
    </source>
</reference>
<feature type="compositionally biased region" description="Basic and acidic residues" evidence="1">
    <location>
        <begin position="116"/>
        <end position="125"/>
    </location>
</feature>
<proteinExistence type="predicted"/>